<proteinExistence type="predicted"/>
<reference evidence="3" key="2">
    <citation type="submission" date="2020-04" db="EMBL/GenBank/DDBJ databases">
        <authorList>
            <consortium name="NCBI Genome Project"/>
        </authorList>
    </citation>
    <scope>NUCLEOTIDE SEQUENCE</scope>
    <source>
        <strain evidence="3">CBS 304.34</strain>
    </source>
</reference>
<keyword evidence="2" id="KW-1185">Reference proteome</keyword>
<reference evidence="3" key="3">
    <citation type="submission" date="2025-04" db="UniProtKB">
        <authorList>
            <consortium name="RefSeq"/>
        </authorList>
    </citation>
    <scope>IDENTIFICATION</scope>
    <source>
        <strain evidence="3">CBS 304.34</strain>
    </source>
</reference>
<dbReference type="AlphaFoldDB" id="A0A6A6XZZ1"/>
<name>A0A6A6XZZ1_9PEZI</name>
<evidence type="ECO:0000313" key="3">
    <source>
        <dbReference type="RefSeq" id="XP_033568797.1"/>
    </source>
</evidence>
<accession>A0A6A6XZZ1</accession>
<reference evidence="1 3" key="1">
    <citation type="journal article" date="2020" name="Stud. Mycol.">
        <title>101 Dothideomycetes genomes: a test case for predicting lifestyles and emergence of pathogens.</title>
        <authorList>
            <person name="Haridas S."/>
            <person name="Albert R."/>
            <person name="Binder M."/>
            <person name="Bloem J."/>
            <person name="Labutti K."/>
            <person name="Salamov A."/>
            <person name="Andreopoulos B."/>
            <person name="Baker S."/>
            <person name="Barry K."/>
            <person name="Bills G."/>
            <person name="Bluhm B."/>
            <person name="Cannon C."/>
            <person name="Castanera R."/>
            <person name="Culley D."/>
            <person name="Daum C."/>
            <person name="Ezra D."/>
            <person name="Gonzalez J."/>
            <person name="Henrissat B."/>
            <person name="Kuo A."/>
            <person name="Liang C."/>
            <person name="Lipzen A."/>
            <person name="Lutzoni F."/>
            <person name="Magnuson J."/>
            <person name="Mondo S."/>
            <person name="Nolan M."/>
            <person name="Ohm R."/>
            <person name="Pangilinan J."/>
            <person name="Park H.-J."/>
            <person name="Ramirez L."/>
            <person name="Alfaro M."/>
            <person name="Sun H."/>
            <person name="Tritt A."/>
            <person name="Yoshinaga Y."/>
            <person name="Zwiers L.-H."/>
            <person name="Turgeon B."/>
            <person name="Goodwin S."/>
            <person name="Spatafora J."/>
            <person name="Crous P."/>
            <person name="Grigoriev I."/>
        </authorList>
    </citation>
    <scope>NUCLEOTIDE SEQUENCE</scope>
    <source>
        <strain evidence="1 3">CBS 304.34</strain>
    </source>
</reference>
<dbReference type="RefSeq" id="XP_033568797.1">
    <property type="nucleotide sequence ID" value="XM_033726332.1"/>
</dbReference>
<dbReference type="GeneID" id="54467225"/>
<gene>
    <name evidence="1 3" type="ORF">BDZ99DRAFT_528047</name>
</gene>
<protein>
    <submittedName>
        <fullName evidence="1 3">Uncharacterized protein</fullName>
    </submittedName>
</protein>
<organism evidence="1">
    <name type="scientific">Mytilinidion resinicola</name>
    <dbReference type="NCBI Taxonomy" id="574789"/>
    <lineage>
        <taxon>Eukaryota</taxon>
        <taxon>Fungi</taxon>
        <taxon>Dikarya</taxon>
        <taxon>Ascomycota</taxon>
        <taxon>Pezizomycotina</taxon>
        <taxon>Dothideomycetes</taxon>
        <taxon>Pleosporomycetidae</taxon>
        <taxon>Mytilinidiales</taxon>
        <taxon>Mytilinidiaceae</taxon>
        <taxon>Mytilinidion</taxon>
    </lineage>
</organism>
<dbReference type="EMBL" id="MU003727">
    <property type="protein sequence ID" value="KAF2801833.1"/>
    <property type="molecule type" value="Genomic_DNA"/>
</dbReference>
<sequence length="352" mass="40049">MTVIAWKAPIDAHRRLAGAALVELKFGNMLLDESQFQSIIFSCMEYADLASAYPTEDTDLLVQLIDEMHRVTVRISEKETIVTGQSNPDTNVPRTHHQCYRLKHQTDKDSVRLWPSDPMYLGINFGLTWHVQEKVKGQPLETQGHSEHSYLICALGCDEPRAFFLRFRDWPEEKMCIASSTMPNTQYNVNMINARFKASMARSSSAPCSITIEPWTRIIRPLLEAGASPNYRSTLSIAVSPMVKTLTPWEHLVSSLTNSDIVQHEKDYWMEAAWLFIKHGTKLDNTNPGNLLEYEKAISDILSRKRKDTMGMTLTHSKGKSNSRLANLFKWSRNKSAKLRSGPSKNPLHGRK</sequence>
<dbReference type="Proteomes" id="UP000504636">
    <property type="component" value="Unplaced"/>
</dbReference>
<evidence type="ECO:0000313" key="1">
    <source>
        <dbReference type="EMBL" id="KAF2801833.1"/>
    </source>
</evidence>
<evidence type="ECO:0000313" key="2">
    <source>
        <dbReference type="Proteomes" id="UP000504636"/>
    </source>
</evidence>